<organism evidence="1 2">
    <name type="scientific">Dryococelus australis</name>
    <dbReference type="NCBI Taxonomy" id="614101"/>
    <lineage>
        <taxon>Eukaryota</taxon>
        <taxon>Metazoa</taxon>
        <taxon>Ecdysozoa</taxon>
        <taxon>Arthropoda</taxon>
        <taxon>Hexapoda</taxon>
        <taxon>Insecta</taxon>
        <taxon>Pterygota</taxon>
        <taxon>Neoptera</taxon>
        <taxon>Polyneoptera</taxon>
        <taxon>Phasmatodea</taxon>
        <taxon>Verophasmatodea</taxon>
        <taxon>Anareolatae</taxon>
        <taxon>Phasmatidae</taxon>
        <taxon>Eurycanthinae</taxon>
        <taxon>Dryococelus</taxon>
    </lineage>
</organism>
<gene>
    <name evidence="1" type="ORF">PR048_030373</name>
</gene>
<dbReference type="EMBL" id="JARBHB010000014">
    <property type="protein sequence ID" value="KAJ8868832.1"/>
    <property type="molecule type" value="Genomic_DNA"/>
</dbReference>
<name>A0ABQ9G9K6_9NEOP</name>
<dbReference type="Proteomes" id="UP001159363">
    <property type="component" value="Chromosome 13"/>
</dbReference>
<evidence type="ECO:0000313" key="1">
    <source>
        <dbReference type="EMBL" id="KAJ8868832.1"/>
    </source>
</evidence>
<comment type="caution">
    <text evidence="1">The sequence shown here is derived from an EMBL/GenBank/DDBJ whole genome shotgun (WGS) entry which is preliminary data.</text>
</comment>
<reference evidence="1 2" key="1">
    <citation type="submission" date="2023-02" db="EMBL/GenBank/DDBJ databases">
        <title>LHISI_Scaffold_Assembly.</title>
        <authorList>
            <person name="Stuart O.P."/>
            <person name="Cleave R."/>
            <person name="Magrath M.J.L."/>
            <person name="Mikheyev A.S."/>
        </authorList>
    </citation>
    <scope>NUCLEOTIDE SEQUENCE [LARGE SCALE GENOMIC DNA]</scope>
    <source>
        <strain evidence="1">Daus_M_001</strain>
        <tissue evidence="1">Leg muscle</tissue>
    </source>
</reference>
<proteinExistence type="predicted"/>
<keyword evidence="2" id="KW-1185">Reference proteome</keyword>
<sequence>MVRFLESVLKNAADEGLDNSDKFHYLVRGPEKAKIQLSYLYDQVQTKLRALETLGITSDKYTVMSFPLVESCLNCYNLGNIAGRCSKVRTG</sequence>
<protein>
    <submittedName>
        <fullName evidence="1">Uncharacterized protein</fullName>
    </submittedName>
</protein>
<accession>A0ABQ9G9K6</accession>
<evidence type="ECO:0000313" key="2">
    <source>
        <dbReference type="Proteomes" id="UP001159363"/>
    </source>
</evidence>